<keyword evidence="2 3" id="KW-0175">Coiled coil</keyword>
<organism evidence="7 8">
    <name type="scientific">Westerdykella ornata</name>
    <dbReference type="NCBI Taxonomy" id="318751"/>
    <lineage>
        <taxon>Eukaryota</taxon>
        <taxon>Fungi</taxon>
        <taxon>Dikarya</taxon>
        <taxon>Ascomycota</taxon>
        <taxon>Pezizomycotina</taxon>
        <taxon>Dothideomycetes</taxon>
        <taxon>Pleosporomycetidae</taxon>
        <taxon>Pleosporales</taxon>
        <taxon>Sporormiaceae</taxon>
        <taxon>Westerdykella</taxon>
    </lineage>
</organism>
<evidence type="ECO:0000256" key="1">
    <source>
        <dbReference type="ARBA" id="ARBA00022468"/>
    </source>
</evidence>
<name>A0A6A6J7Q3_WESOR</name>
<feature type="domain" description="Rho-GAP" evidence="5">
    <location>
        <begin position="517"/>
        <end position="707"/>
    </location>
</feature>
<dbReference type="FunFam" id="1.20.1270.60:FF:000063">
    <property type="entry name" value="Rho GTPase activator"/>
    <property type="match status" value="1"/>
</dbReference>
<gene>
    <name evidence="7" type="ORF">EI97DRAFT_437611</name>
</gene>
<keyword evidence="1" id="KW-0343">GTPase activation</keyword>
<feature type="region of interest" description="Disordered" evidence="4">
    <location>
        <begin position="363"/>
        <end position="383"/>
    </location>
</feature>
<dbReference type="RefSeq" id="XP_033649195.1">
    <property type="nucleotide sequence ID" value="XM_033799376.1"/>
</dbReference>
<dbReference type="PROSITE" id="PS51741">
    <property type="entry name" value="F_BAR"/>
    <property type="match status" value="1"/>
</dbReference>
<dbReference type="InterPro" id="IPR008936">
    <property type="entry name" value="Rho_GTPase_activation_prot"/>
</dbReference>
<dbReference type="GO" id="GO:0007165">
    <property type="term" value="P:signal transduction"/>
    <property type="evidence" value="ECO:0007669"/>
    <property type="project" value="InterPro"/>
</dbReference>
<dbReference type="GeneID" id="54552551"/>
<dbReference type="SMART" id="SM00055">
    <property type="entry name" value="FCH"/>
    <property type="match status" value="1"/>
</dbReference>
<dbReference type="CDD" id="cd07652">
    <property type="entry name" value="F-BAR_Rgd1"/>
    <property type="match status" value="1"/>
</dbReference>
<feature type="region of interest" description="Disordered" evidence="4">
    <location>
        <begin position="1"/>
        <end position="65"/>
    </location>
</feature>
<dbReference type="Gene3D" id="1.10.555.10">
    <property type="entry name" value="Rho GTPase activation protein"/>
    <property type="match status" value="1"/>
</dbReference>
<dbReference type="PANTHER" id="PTHR23176">
    <property type="entry name" value="RHO/RAC/CDC GTPASE-ACTIVATING PROTEIN"/>
    <property type="match status" value="1"/>
</dbReference>
<feature type="region of interest" description="Disordered" evidence="4">
    <location>
        <begin position="418"/>
        <end position="467"/>
    </location>
</feature>
<evidence type="ECO:0000256" key="4">
    <source>
        <dbReference type="SAM" id="MobiDB-lite"/>
    </source>
</evidence>
<sequence>MAASAPVLPPVEGTDTGVNPRFDSPAPSANVQAESAAASPIDGLAQAGPPPDQKDGRTAQDARAQEEVHRVLYSDIGVNTLLNRLKASIASARDFSSFLKRRGAMEEEHATSLKKLSRLTLENLNKAEARHESYQRQFGLVMHANERMADNGTQYGLALHAMHENLLQLASKMDASRKTWKQQGLAAEKKVHDAEMLAEKAKAKYDQLAEDLDKVKTGDTGAGRKFGLKGPKSAAQHEEDLNRKLQAADQDYLSKVQTAQAYRKELVATSRPQAVTALLDLIKEIDAALTMEMQKYASFTEKLAVNNGQVVIPQSTNGNSASAAPSLNKIIYEINNDRDFDDYVLKHSSKIPLMRPEIQYVKHPTLGPTPSQQKPLPTATGDRRTSLLMHGSQLPPSYPTQTPMDSAQTLPQQYTTAGVSEPIQPPSHQNSMTSSPMPQQAPLYPQQQHPQHYDQPYQPLQQPQSQYGDATVYPSVAQDLYGQSEYRGVSAGHGVAEQTSGVTHPNSAHPANPVFGVPLSELFRRDGSPVPLVVYQCIQAVDLFGLEVEGIYRIPGTSSHIQTLKSLFDSGSTQVDFRNPEAFQHDVNSVAGLLKQFFRELPDPLLTREFYTKFIDAARIEDDTMRRDSMHALINALPDPNYATLRALMLHLHRVQQASEVNRMSTANLGICWAPSIMGPHKGNNMADAGLQAKVVITILDNVLQIFDED</sequence>
<dbReference type="Proteomes" id="UP000800097">
    <property type="component" value="Unassembled WGS sequence"/>
</dbReference>
<dbReference type="InterPro" id="IPR050729">
    <property type="entry name" value="Rho-GAP"/>
</dbReference>
<dbReference type="EMBL" id="ML986535">
    <property type="protein sequence ID" value="KAF2271656.1"/>
    <property type="molecule type" value="Genomic_DNA"/>
</dbReference>
<dbReference type="GO" id="GO:0005096">
    <property type="term" value="F:GTPase activator activity"/>
    <property type="evidence" value="ECO:0007669"/>
    <property type="project" value="UniProtKB-KW"/>
</dbReference>
<evidence type="ECO:0000256" key="3">
    <source>
        <dbReference type="SAM" id="Coils"/>
    </source>
</evidence>
<evidence type="ECO:0000256" key="2">
    <source>
        <dbReference type="PROSITE-ProRule" id="PRU01077"/>
    </source>
</evidence>
<dbReference type="Gene3D" id="1.20.1270.60">
    <property type="entry name" value="Arfaptin homology (AH) domain/BAR domain"/>
    <property type="match status" value="1"/>
</dbReference>
<feature type="domain" description="F-BAR" evidence="6">
    <location>
        <begin position="66"/>
        <end position="326"/>
    </location>
</feature>
<dbReference type="SMART" id="SM00324">
    <property type="entry name" value="RhoGAP"/>
    <property type="match status" value="1"/>
</dbReference>
<dbReference type="GO" id="GO:0005938">
    <property type="term" value="C:cell cortex"/>
    <property type="evidence" value="ECO:0007669"/>
    <property type="project" value="UniProtKB-ARBA"/>
</dbReference>
<dbReference type="PROSITE" id="PS50238">
    <property type="entry name" value="RHOGAP"/>
    <property type="match status" value="1"/>
</dbReference>
<feature type="compositionally biased region" description="Low complexity" evidence="4">
    <location>
        <begin position="436"/>
        <end position="467"/>
    </location>
</feature>
<dbReference type="PANTHER" id="PTHR23176:SF136">
    <property type="entry name" value="RHO GTPASE ACTIVATOR (RGD1)"/>
    <property type="match status" value="1"/>
</dbReference>
<reference evidence="7" key="1">
    <citation type="journal article" date="2020" name="Stud. Mycol.">
        <title>101 Dothideomycetes genomes: a test case for predicting lifestyles and emergence of pathogens.</title>
        <authorList>
            <person name="Haridas S."/>
            <person name="Albert R."/>
            <person name="Binder M."/>
            <person name="Bloem J."/>
            <person name="Labutti K."/>
            <person name="Salamov A."/>
            <person name="Andreopoulos B."/>
            <person name="Baker S."/>
            <person name="Barry K."/>
            <person name="Bills G."/>
            <person name="Bluhm B."/>
            <person name="Cannon C."/>
            <person name="Castanera R."/>
            <person name="Culley D."/>
            <person name="Daum C."/>
            <person name="Ezra D."/>
            <person name="Gonzalez J."/>
            <person name="Henrissat B."/>
            <person name="Kuo A."/>
            <person name="Liang C."/>
            <person name="Lipzen A."/>
            <person name="Lutzoni F."/>
            <person name="Magnuson J."/>
            <person name="Mondo S."/>
            <person name="Nolan M."/>
            <person name="Ohm R."/>
            <person name="Pangilinan J."/>
            <person name="Park H.-J."/>
            <person name="Ramirez L."/>
            <person name="Alfaro M."/>
            <person name="Sun H."/>
            <person name="Tritt A."/>
            <person name="Yoshinaga Y."/>
            <person name="Zwiers L.-H."/>
            <person name="Turgeon B."/>
            <person name="Goodwin S."/>
            <person name="Spatafora J."/>
            <person name="Crous P."/>
            <person name="Grigoriev I."/>
        </authorList>
    </citation>
    <scope>NUCLEOTIDE SEQUENCE</scope>
    <source>
        <strain evidence="7">CBS 379.55</strain>
    </source>
</reference>
<feature type="coiled-coil region" evidence="3">
    <location>
        <begin position="191"/>
        <end position="218"/>
    </location>
</feature>
<evidence type="ECO:0000259" key="5">
    <source>
        <dbReference type="PROSITE" id="PS50238"/>
    </source>
</evidence>
<dbReference type="SUPFAM" id="SSF103657">
    <property type="entry name" value="BAR/IMD domain-like"/>
    <property type="match status" value="1"/>
</dbReference>
<dbReference type="InterPro" id="IPR027267">
    <property type="entry name" value="AH/BAR_dom_sf"/>
</dbReference>
<evidence type="ECO:0000313" key="8">
    <source>
        <dbReference type="Proteomes" id="UP000800097"/>
    </source>
</evidence>
<accession>A0A6A6J7Q3</accession>
<protein>
    <submittedName>
        <fullName evidence="7">RhoGAP-domain-containing protein</fullName>
    </submittedName>
</protein>
<feature type="compositionally biased region" description="Basic and acidic residues" evidence="4">
    <location>
        <begin position="52"/>
        <end position="65"/>
    </location>
</feature>
<dbReference type="InterPro" id="IPR000198">
    <property type="entry name" value="RhoGAP_dom"/>
</dbReference>
<dbReference type="InterPro" id="IPR031160">
    <property type="entry name" value="F_BAR_dom"/>
</dbReference>
<dbReference type="AlphaFoldDB" id="A0A6A6J7Q3"/>
<dbReference type="Pfam" id="PF00611">
    <property type="entry name" value="FCH"/>
    <property type="match status" value="1"/>
</dbReference>
<dbReference type="Pfam" id="PF00620">
    <property type="entry name" value="RhoGAP"/>
    <property type="match status" value="1"/>
</dbReference>
<feature type="compositionally biased region" description="Polar residues" evidence="4">
    <location>
        <begin position="426"/>
        <end position="435"/>
    </location>
</feature>
<keyword evidence="8" id="KW-1185">Reference proteome</keyword>
<evidence type="ECO:0000313" key="7">
    <source>
        <dbReference type="EMBL" id="KAF2271656.1"/>
    </source>
</evidence>
<dbReference type="SUPFAM" id="SSF48350">
    <property type="entry name" value="GTPase activation domain, GAP"/>
    <property type="match status" value="1"/>
</dbReference>
<proteinExistence type="predicted"/>
<evidence type="ECO:0000259" key="6">
    <source>
        <dbReference type="PROSITE" id="PS51741"/>
    </source>
</evidence>
<dbReference type="InterPro" id="IPR001060">
    <property type="entry name" value="FCH_dom"/>
</dbReference>
<dbReference type="OrthoDB" id="437889at2759"/>